<dbReference type="Gene3D" id="3.40.50.2000">
    <property type="entry name" value="Glycogen Phosphorylase B"/>
    <property type="match status" value="2"/>
</dbReference>
<comment type="caution">
    <text evidence="3">The sequence shown here is derived from an EMBL/GenBank/DDBJ whole genome shotgun (WGS) entry which is preliminary data.</text>
</comment>
<dbReference type="GO" id="GO:0102710">
    <property type="term" value="F:D-inositol-3-phosphate glycosyltransferase activity"/>
    <property type="evidence" value="ECO:0007669"/>
    <property type="project" value="UniProtKB-EC"/>
</dbReference>
<reference evidence="3" key="1">
    <citation type="submission" date="2022-01" db="EMBL/GenBank/DDBJ databases">
        <authorList>
            <person name="Criscuolo A."/>
        </authorList>
    </citation>
    <scope>NUCLEOTIDE SEQUENCE</scope>
    <source>
        <strain evidence="3">CIP111891</strain>
    </source>
</reference>
<evidence type="ECO:0000259" key="2">
    <source>
        <dbReference type="Pfam" id="PF13439"/>
    </source>
</evidence>
<dbReference type="Pfam" id="PF00534">
    <property type="entry name" value="Glycos_transf_1"/>
    <property type="match status" value="1"/>
</dbReference>
<evidence type="ECO:0000313" key="3">
    <source>
        <dbReference type="EMBL" id="CAH1207619.1"/>
    </source>
</evidence>
<dbReference type="Proteomes" id="UP000838821">
    <property type="component" value="Unassembled WGS sequence"/>
</dbReference>
<dbReference type="RefSeq" id="WP_236288352.1">
    <property type="nucleotide sequence ID" value="NZ_CAKMMW010000008.1"/>
</dbReference>
<keyword evidence="3" id="KW-0808">Transferase</keyword>
<sequence length="352" mass="40662">MKSKILVVGSSLKDMGGIVTVIRNIEQSNLTEQYELTRVETYITGSVLARLHIFIVGLIRYLYQLLWYRPDIVHIHMSNGGSFYRKSMMVMIGKIVRVPIILHIHAASFDDFYNHNWVQKRYCQFILNSVDLLVVLSQEWKKYFSTIVPPRKIEILYNGVFKMEEQFSRTNSTPTCLFLGRLGERKGVYDLLLAIKKLKEKGVKSKFLLAGDGEITEVKQLLKDYQIEDTVEVLGWINVHEKEDLLRKADMLVLPSYHEGLPMAILEAMNFSLPVISTYVGGIPELIQHGENGYLVEPGDIEGLTKSLEMLINDQHTIIKMGEKNRKLIHNQFDINMLMKELSHMYQRLILK</sequence>
<dbReference type="EC" id="2.4.1.250" evidence="3"/>
<keyword evidence="3" id="KW-0328">Glycosyltransferase</keyword>
<evidence type="ECO:0000259" key="1">
    <source>
        <dbReference type="Pfam" id="PF00534"/>
    </source>
</evidence>
<name>A0ABN8GK88_9BACL</name>
<protein>
    <submittedName>
        <fullName evidence="3">D-inositol-3-phosphate glycosyltransferase</fullName>
        <ecNumber evidence="3">2.4.1.250</ecNumber>
    </submittedName>
</protein>
<organism evidence="3 4">
    <name type="scientific">Paenibacillus allorhizoplanae</name>
    <dbReference type="NCBI Taxonomy" id="2905648"/>
    <lineage>
        <taxon>Bacteria</taxon>
        <taxon>Bacillati</taxon>
        <taxon>Bacillota</taxon>
        <taxon>Bacilli</taxon>
        <taxon>Bacillales</taxon>
        <taxon>Paenibacillaceae</taxon>
        <taxon>Paenibacillus</taxon>
    </lineage>
</organism>
<feature type="domain" description="Glycosyl transferase family 1" evidence="1">
    <location>
        <begin position="170"/>
        <end position="327"/>
    </location>
</feature>
<dbReference type="PANTHER" id="PTHR12526:SF630">
    <property type="entry name" value="GLYCOSYLTRANSFERASE"/>
    <property type="match status" value="1"/>
</dbReference>
<proteinExistence type="predicted"/>
<evidence type="ECO:0000313" key="4">
    <source>
        <dbReference type="Proteomes" id="UP000838821"/>
    </source>
</evidence>
<accession>A0ABN8GK88</accession>
<keyword evidence="4" id="KW-1185">Reference proteome</keyword>
<gene>
    <name evidence="3" type="primary">mshA_1</name>
    <name evidence="3" type="ORF">PAECIP111891_03049</name>
</gene>
<dbReference type="InterPro" id="IPR001296">
    <property type="entry name" value="Glyco_trans_1"/>
</dbReference>
<dbReference type="PANTHER" id="PTHR12526">
    <property type="entry name" value="GLYCOSYLTRANSFERASE"/>
    <property type="match status" value="1"/>
</dbReference>
<dbReference type="EMBL" id="CAKMMW010000008">
    <property type="protein sequence ID" value="CAH1207619.1"/>
    <property type="molecule type" value="Genomic_DNA"/>
</dbReference>
<dbReference type="Pfam" id="PF13439">
    <property type="entry name" value="Glyco_transf_4"/>
    <property type="match status" value="1"/>
</dbReference>
<dbReference type="InterPro" id="IPR028098">
    <property type="entry name" value="Glyco_trans_4-like_N"/>
</dbReference>
<dbReference type="SUPFAM" id="SSF53756">
    <property type="entry name" value="UDP-Glycosyltransferase/glycogen phosphorylase"/>
    <property type="match status" value="1"/>
</dbReference>
<feature type="domain" description="Glycosyltransferase subfamily 4-like N-terminal" evidence="2">
    <location>
        <begin position="13"/>
        <end position="160"/>
    </location>
</feature>
<dbReference type="CDD" id="cd03801">
    <property type="entry name" value="GT4_PimA-like"/>
    <property type="match status" value="1"/>
</dbReference>